<organism evidence="2 3">
    <name type="scientific">Virgibacillus byunsanensis</name>
    <dbReference type="NCBI Taxonomy" id="570945"/>
    <lineage>
        <taxon>Bacteria</taxon>
        <taxon>Bacillati</taxon>
        <taxon>Bacillota</taxon>
        <taxon>Bacilli</taxon>
        <taxon>Bacillales</taxon>
        <taxon>Bacillaceae</taxon>
        <taxon>Virgibacillus</taxon>
    </lineage>
</organism>
<proteinExistence type="predicted"/>
<evidence type="ECO:0000313" key="3">
    <source>
        <dbReference type="Proteomes" id="UP001597040"/>
    </source>
</evidence>
<accession>A0ABW3LF99</accession>
<keyword evidence="2" id="KW-0378">Hydrolase</keyword>
<dbReference type="EMBL" id="JBHTKJ010000003">
    <property type="protein sequence ID" value="MFD1037065.1"/>
    <property type="molecule type" value="Genomic_DNA"/>
</dbReference>
<dbReference type="EC" id="3.2.1.183" evidence="2"/>
<keyword evidence="2" id="KW-0326">Glycosidase</keyword>
<gene>
    <name evidence="2" type="primary">neuC</name>
    <name evidence="2" type="ORF">ACFQ3N_01310</name>
</gene>
<reference evidence="3" key="1">
    <citation type="journal article" date="2019" name="Int. J. Syst. Evol. Microbiol.">
        <title>The Global Catalogue of Microorganisms (GCM) 10K type strain sequencing project: providing services to taxonomists for standard genome sequencing and annotation.</title>
        <authorList>
            <consortium name="The Broad Institute Genomics Platform"/>
            <consortium name="The Broad Institute Genome Sequencing Center for Infectious Disease"/>
            <person name="Wu L."/>
            <person name="Ma J."/>
        </authorList>
    </citation>
    <scope>NUCLEOTIDE SEQUENCE [LARGE SCALE GENOMIC DNA]</scope>
    <source>
        <strain evidence="3">CCUG 56754</strain>
    </source>
</reference>
<dbReference type="InterPro" id="IPR029767">
    <property type="entry name" value="WecB-like"/>
</dbReference>
<sequence length="385" mass="42756">MKKRKICVVTGTRAEYGLLYWLMKEIQQDPDLELQIIATGMHLSPEFGLTYRQIEEDGFMIDEKVEMLLSADTASSIGKSIGLGTIGFSDSIPSLNPDLIIILGDRFEALAAAQSALISNVPIAHIHGGEITYGAYDDAIRHAITKMSYLHFVSTEAYLNRVVQLGEAPDRVFNVGALGVENIKKLRLLSKNELEKSLHVSLNKLTFLITYHPTTLSENPLRGTVELLDALKGFKDITIVFTKANADNQGRKINQMINDFVNLQPANRKIYDSLGTLRYLSLLKYSNVVIGNSSSGILEAPYVDTPTVNIGDRQKGRVRSNSVFDCSTDIESIVNAINKALNFEFIEGKEYKLYGDGNSSVRIMQVLKNSVIKSTMKEFYDGEVT</sequence>
<dbReference type="InterPro" id="IPR003331">
    <property type="entry name" value="UDP_GlcNAc_Epimerase_2_dom"/>
</dbReference>
<dbReference type="RefSeq" id="WP_390358819.1">
    <property type="nucleotide sequence ID" value="NZ_JBHTKJ010000003.1"/>
</dbReference>
<dbReference type="PANTHER" id="PTHR43174:SF3">
    <property type="entry name" value="UDP-N-ACETYLGLUCOSAMINE 2-EPIMERASE"/>
    <property type="match status" value="1"/>
</dbReference>
<dbReference type="GO" id="GO:0016798">
    <property type="term" value="F:hydrolase activity, acting on glycosyl bonds"/>
    <property type="evidence" value="ECO:0007669"/>
    <property type="project" value="UniProtKB-KW"/>
</dbReference>
<keyword evidence="3" id="KW-1185">Reference proteome</keyword>
<protein>
    <submittedName>
        <fullName evidence="2">UDP-N-acetylglucosamine 2-epimerase</fullName>
        <ecNumber evidence="2">3.2.1.183</ecNumber>
    </submittedName>
</protein>
<dbReference type="InterPro" id="IPR020004">
    <property type="entry name" value="UDP-GlcNAc_Epase"/>
</dbReference>
<dbReference type="Proteomes" id="UP001597040">
    <property type="component" value="Unassembled WGS sequence"/>
</dbReference>
<name>A0ABW3LF99_9BACI</name>
<comment type="caution">
    <text evidence="2">The sequence shown here is derived from an EMBL/GenBank/DDBJ whole genome shotgun (WGS) entry which is preliminary data.</text>
</comment>
<dbReference type="PANTHER" id="PTHR43174">
    <property type="entry name" value="UDP-N-ACETYLGLUCOSAMINE 2-EPIMERASE"/>
    <property type="match status" value="1"/>
</dbReference>
<dbReference type="Pfam" id="PF02350">
    <property type="entry name" value="Epimerase_2"/>
    <property type="match status" value="1"/>
</dbReference>
<dbReference type="SUPFAM" id="SSF53756">
    <property type="entry name" value="UDP-Glycosyltransferase/glycogen phosphorylase"/>
    <property type="match status" value="1"/>
</dbReference>
<evidence type="ECO:0000313" key="2">
    <source>
        <dbReference type="EMBL" id="MFD1037065.1"/>
    </source>
</evidence>
<evidence type="ECO:0000259" key="1">
    <source>
        <dbReference type="Pfam" id="PF02350"/>
    </source>
</evidence>
<feature type="domain" description="UDP-N-acetylglucosamine 2-epimerase" evidence="1">
    <location>
        <begin position="24"/>
        <end position="368"/>
    </location>
</feature>
<dbReference type="NCBIfam" id="TIGR03568">
    <property type="entry name" value="NeuC_NnaA"/>
    <property type="match status" value="1"/>
</dbReference>
<dbReference type="Gene3D" id="3.40.50.2000">
    <property type="entry name" value="Glycogen Phosphorylase B"/>
    <property type="match status" value="2"/>
</dbReference>
<dbReference type="CDD" id="cd03786">
    <property type="entry name" value="GTB_UDP-GlcNAc_2-Epimerase"/>
    <property type="match status" value="1"/>
</dbReference>